<comment type="subcellular location">
    <subcellularLocation>
        <location evidence="1">Endoplasmic reticulum lumen</location>
    </subcellularLocation>
</comment>
<dbReference type="Pfam" id="PF18401">
    <property type="entry name" value="Thioredoxin_13"/>
    <property type="match status" value="1"/>
</dbReference>
<dbReference type="Pfam" id="PF18404">
    <property type="entry name" value="Glyco_transf_24"/>
    <property type="match status" value="1"/>
</dbReference>
<dbReference type="InterPro" id="IPR040692">
    <property type="entry name" value="UGGT_TRXL_3"/>
</dbReference>
<evidence type="ECO:0000259" key="6">
    <source>
        <dbReference type="Pfam" id="PF18401"/>
    </source>
</evidence>
<keyword evidence="3" id="KW-0256">Endoplasmic reticulum</keyword>
<feature type="chain" id="PRO_5045776461" evidence="5">
    <location>
        <begin position="22"/>
        <end position="1250"/>
    </location>
</feature>
<evidence type="ECO:0000256" key="1">
    <source>
        <dbReference type="ARBA" id="ARBA00004319"/>
    </source>
</evidence>
<feature type="signal peptide" evidence="5">
    <location>
        <begin position="1"/>
        <end position="21"/>
    </location>
</feature>
<keyword evidence="4" id="KW-0325">Glycoprotein</keyword>
<evidence type="ECO:0000313" key="10">
    <source>
        <dbReference type="Proteomes" id="UP000422736"/>
    </source>
</evidence>
<feature type="domain" description="UGGT thioredoxin-like" evidence="7">
    <location>
        <begin position="392"/>
        <end position="598"/>
    </location>
</feature>
<dbReference type="PANTHER" id="PTHR11226">
    <property type="entry name" value="UDP-GLUCOSE GLYCOPROTEIN:GLUCOSYLTRANSFERASE"/>
    <property type="match status" value="1"/>
</dbReference>
<evidence type="ECO:0000313" key="9">
    <source>
        <dbReference type="EMBL" id="QGN16486.1"/>
    </source>
</evidence>
<dbReference type="EMBL" id="CP015058">
    <property type="protein sequence ID" value="QGN16486.1"/>
    <property type="molecule type" value="Genomic_DNA"/>
</dbReference>
<evidence type="ECO:0000259" key="7">
    <source>
        <dbReference type="Pfam" id="PF18402"/>
    </source>
</evidence>
<name>A0ABX6EXZ0_KLUMA</name>
<dbReference type="Pfam" id="PF18402">
    <property type="entry name" value="Thioredoxin_14"/>
    <property type="match status" value="1"/>
</dbReference>
<proteinExistence type="predicted"/>
<dbReference type="Proteomes" id="UP000422736">
    <property type="component" value="Chromosome 5"/>
</dbReference>
<feature type="domain" description="Glucosyltransferase 24 catalytic" evidence="8">
    <location>
        <begin position="1041"/>
        <end position="1234"/>
    </location>
</feature>
<dbReference type="InterPro" id="IPR009448">
    <property type="entry name" value="UDP-g_GGtrans"/>
</dbReference>
<reference evidence="9 10" key="1">
    <citation type="submission" date="2016-03" db="EMBL/GenBank/DDBJ databases">
        <title>How can Kluyveromyces marxianus grow so fast - potential evolutionary course in Saccharomyces Complex revealed by comparative genomics.</title>
        <authorList>
            <person name="Mo W."/>
            <person name="Lu W."/>
            <person name="Yang X."/>
            <person name="Qi J."/>
            <person name="Lv H."/>
        </authorList>
    </citation>
    <scope>NUCLEOTIDE SEQUENCE [LARGE SCALE GENOMIC DNA]</scope>
    <source>
        <strain evidence="9 10">FIM1</strain>
    </source>
</reference>
<keyword evidence="2 5" id="KW-0732">Signal</keyword>
<evidence type="ECO:0000256" key="3">
    <source>
        <dbReference type="ARBA" id="ARBA00022824"/>
    </source>
</evidence>
<accession>A0ABX6EXZ0</accession>
<evidence type="ECO:0000256" key="4">
    <source>
        <dbReference type="ARBA" id="ARBA00023180"/>
    </source>
</evidence>
<dbReference type="InterPro" id="IPR040497">
    <property type="entry name" value="Glyco_transf_24"/>
</dbReference>
<protein>
    <submittedName>
        <fullName evidence="9">Killer toxin-resistance protein 5</fullName>
    </submittedName>
</protein>
<feature type="domain" description="UGGT thioredoxin-like" evidence="6">
    <location>
        <begin position="236"/>
        <end position="351"/>
    </location>
</feature>
<sequence length="1250" mass="143674">MRQFCSQVVVIILFLLHATRGLEIGVSKLWLSTSIVGRETLSDTQWMNLYHDLIFGEEDADEEYDFIDDGDENKSTDLDSSNQVQSIRDLLYVIAEHEDFAPYDEKYNETCLILNHKKYSKSDDSFYFKTSELEAQAAMGDFELLAENEITIGTNSSAPIVILYGCETDLEFDDFNRNLFNEAKFGKIRMVWRPTCAIGEKSTYAYSETIPEALWGKEVKLENKIDIAGKKLPTVAKLEFLNQQQLEKLDIKFTALLLQKYEELNDFEKFFEYFKTLVSNFPAIAPIIASKSDIDTASAEALYNKFKERQISHELLGLYVNGQQWRLTELDEVTLPKIIAEEYTKTNDLKEKLQNFGDVNLEKFLRYLTVGYSFTSFFDKNRYDFYRVPGFSEAVIFFNDFEKDKMYEKLPDQNDAFLGPSDFEPIPNIRQNWNELIFIINLDDPQSFEEHGAVNAFLEALEQMKTGYPVRLGLIPFSAQRSNHAVNQLYELKSKPGSLKKVKTYLKKLVRKPEIITKTTDEKSDQCNDFLERFKISNTVVVMNGVILPFQQKAWKIHTSRILFDDIEYLKREVRSMAKRNDLSVRQILHHRSLTIRNTKYLPNRMLDESFTRINNAALGELGERMIFYAGSKKPSPIHTVTIVDDFNAEGAIQKLEALLKNNHKGVAIRLVHMGALTKQWKIIRTEFSSGRLPNRKSYNKNCAFQSESYLNDLKSWLPDVPIDALRKPFVVINGKFFNTDQDLSSVELWHNILVQHSSKTLDTLNTLYRIGNLGSSEVDTSHIEELTASVIKYVYHSVLVFDNGIPYTTEASLPRVSLFELGDQMIKKAVEYPVVNITLLLDPAEERTQRLLYLTSLIKDLPFVKTEFALIPTSNLTMNPIYRFYNTSVETKKGRFESEIEHPHNFKADSDSIILEAHVFDENDEVSVNSVEGVPNVCIKLVDSEGNVIDKAISMTSFGYTQLSIPHFMRGMTIQSCDSEYTVTSFSTAGTSNYIESKQIDVTNTLPTKVYVKVKKTTNESAVLDDSKVNIMMVIHDGQESLAVAKIAKIKKESQDKMKFYILAKNPKLLAKMIPKSTDYELLNYAWPLWLRPQRFSEQELEAKSILLLDTILPKSIQKLVFISLKDDSLDNISLNDLSKYSEGVFYLREAKTEHDSYWKSGYWKTYLEKYDLPFYNLSASYVVNMQQLRRLDAASTLRLHYHLLSKSFTSLMNFKSDLLNSIQLKIPIISLNSVSKQGNAQGLEHDEL</sequence>
<evidence type="ECO:0000259" key="8">
    <source>
        <dbReference type="Pfam" id="PF18404"/>
    </source>
</evidence>
<dbReference type="InterPro" id="IPR040694">
    <property type="entry name" value="UGGT_TRXL_2"/>
</dbReference>
<evidence type="ECO:0000256" key="5">
    <source>
        <dbReference type="SAM" id="SignalP"/>
    </source>
</evidence>
<keyword evidence="10" id="KW-1185">Reference proteome</keyword>
<gene>
    <name evidence="9" type="primary">KRE5</name>
    <name evidence="9" type="ORF">FIM1_3199</name>
</gene>
<reference evidence="9 10" key="2">
    <citation type="submission" date="2019-11" db="EMBL/GenBank/DDBJ databases">
        <authorList>
            <person name="Lu H."/>
        </authorList>
    </citation>
    <scope>NUCLEOTIDE SEQUENCE [LARGE SCALE GENOMIC DNA]</scope>
    <source>
        <strain evidence="9 10">FIM1</strain>
    </source>
</reference>
<dbReference type="PANTHER" id="PTHR11226:SF0">
    <property type="entry name" value="UDP-GLUCOSE:GLYCOPROTEIN GLUCOSYLTRANSFERASE"/>
    <property type="match status" value="1"/>
</dbReference>
<evidence type="ECO:0000256" key="2">
    <source>
        <dbReference type="ARBA" id="ARBA00022729"/>
    </source>
</evidence>
<organism evidence="9 10">
    <name type="scientific">Kluyveromyces marxianus</name>
    <name type="common">Yeast</name>
    <name type="synonym">Candida kefyr</name>
    <dbReference type="NCBI Taxonomy" id="4911"/>
    <lineage>
        <taxon>Eukaryota</taxon>
        <taxon>Fungi</taxon>
        <taxon>Dikarya</taxon>
        <taxon>Ascomycota</taxon>
        <taxon>Saccharomycotina</taxon>
        <taxon>Saccharomycetes</taxon>
        <taxon>Saccharomycetales</taxon>
        <taxon>Saccharomycetaceae</taxon>
        <taxon>Kluyveromyces</taxon>
    </lineage>
</organism>